<keyword evidence="12" id="KW-1185">Reference proteome</keyword>
<evidence type="ECO:0000256" key="10">
    <source>
        <dbReference type="SAM" id="Coils"/>
    </source>
</evidence>
<comment type="subcellular location">
    <subcellularLocation>
        <location evidence="1">Cytoplasm</location>
    </subcellularLocation>
</comment>
<dbReference type="PANTHER" id="PTHR12442:SF5">
    <property type="entry name" value="DYNEIN AXONEMAL INTERMEDIATE CHAIN 3"/>
    <property type="match status" value="1"/>
</dbReference>
<dbReference type="InterPro" id="IPR015943">
    <property type="entry name" value="WD40/YVTN_repeat-like_dom_sf"/>
</dbReference>
<evidence type="ECO:0000313" key="11">
    <source>
        <dbReference type="Ensembl" id="ENSANAP00000031434.1"/>
    </source>
</evidence>
<comment type="subunit">
    <text evidence="7">Interacts with ACTR2; this interaction reduces binding of the Arp2/3 complex to the VCA domain of nucleation promoting factors. Part of the multisubunit axonemal dynein complex formed at least of two heavy chains and a number of intermediate and light chains. Found in a associated with the catalytic heavy chain DNAH2, the intermediate chain DNAI4, and the light chain DYNLT1.</text>
</comment>
<organism evidence="11 12">
    <name type="scientific">Aotus nancymaae</name>
    <name type="common">Ma's night monkey</name>
    <dbReference type="NCBI Taxonomy" id="37293"/>
    <lineage>
        <taxon>Eukaryota</taxon>
        <taxon>Metazoa</taxon>
        <taxon>Chordata</taxon>
        <taxon>Craniata</taxon>
        <taxon>Vertebrata</taxon>
        <taxon>Euteleostomi</taxon>
        <taxon>Mammalia</taxon>
        <taxon>Eutheria</taxon>
        <taxon>Euarchontoglires</taxon>
        <taxon>Primates</taxon>
        <taxon>Haplorrhini</taxon>
        <taxon>Platyrrhini</taxon>
        <taxon>Aotidae</taxon>
        <taxon>Aotus</taxon>
    </lineage>
</organism>
<dbReference type="InterPro" id="IPR036322">
    <property type="entry name" value="WD40_repeat_dom_sf"/>
</dbReference>
<protein>
    <recommendedName>
        <fullName evidence="8">Dynein axonemal intermediate chain 3</fullName>
    </recommendedName>
    <alternativeName>
        <fullName evidence="9">WD repeat-containing protein 63</fullName>
    </alternativeName>
</protein>
<sequence>STEDMEPVNMESMGHPEIYPLVLTTKTQEIFNCRIDEDVTDEQPYKLINKVDIFEDLRNRAAVSDFHPVKKIVQEYPGNELLLVYDKDFKYGLNFYLIGTEEGKENYLNPPEVPEEQEEYKEHIPEDVYVYKPPVSKPWVSLGSEKEIEEESVMESTKQITYMISQKRSEFGAPVKFSDQNASSVKDAYIECTAYPDKNFTLKQLEKDVSMQVIPQIKDTSTQTECVEIALQQNEIMNTFIDDWKYLAEEEGTFGDKTDTHLKEYQSFTDLHSPTEKMITCVSWHPTIYGLIAVSVAVRLSFEDRVYFSGKLLLQPSLILFWSFSDPIHPQLMLESPDDIFCFKFCPSDPNIIAGGCINGQIVLWDITAHADRIENIKAGDSRSKKATLKPMFLLEPESNTEAMYIRHCAVSSIESGHKKVITDIHWLSDTFEINRMGSVFENRSGICCQLVTCSADCTICFWDIRPQKPLTPQTTEKKKEESIEIPFDVPSTFLHLDLSWKPLSKIRLSKGETSLDYCPTRISLNEDHLLYKTEDKTLTQSKIVKTGEMNPYHNLESGMANLLKPIDDFCTKFFVGTEDGEVIYTDWKMKKDSETGRLMPKKPVSIHTIHDGTVHTVQRSPFYNDIILTVGGWNMAIWKEGVMTGPLLQSCCAPKMYTSGHWSLTRPGVFYIGREDGYIDIWDLLEKTHEPAQSQNICITMITYIKPWIFSAKQQFIAIADYYGTLRILEIPWTLSRPSTNEMTSVNHYFEREVKHLEYVEQRKNIREQEKKEMELEMEKKKIKTYQKSKEQMEAELKMDYESYLELEKTVLINLGLLKVTEKGSYMDVV</sequence>
<dbReference type="GO" id="GO:0036159">
    <property type="term" value="P:inner dynein arm assembly"/>
    <property type="evidence" value="ECO:0007669"/>
    <property type="project" value="TreeGrafter"/>
</dbReference>
<evidence type="ECO:0000256" key="7">
    <source>
        <dbReference type="ARBA" id="ARBA00065518"/>
    </source>
</evidence>
<evidence type="ECO:0000256" key="5">
    <source>
        <dbReference type="ARBA" id="ARBA00023054"/>
    </source>
</evidence>
<evidence type="ECO:0000256" key="4">
    <source>
        <dbReference type="ARBA" id="ARBA00022737"/>
    </source>
</evidence>
<evidence type="ECO:0000256" key="1">
    <source>
        <dbReference type="ARBA" id="ARBA00004496"/>
    </source>
</evidence>
<dbReference type="GO" id="GO:0060294">
    <property type="term" value="P:cilium movement involved in cell motility"/>
    <property type="evidence" value="ECO:0007669"/>
    <property type="project" value="TreeGrafter"/>
</dbReference>
<evidence type="ECO:0000256" key="3">
    <source>
        <dbReference type="ARBA" id="ARBA00022574"/>
    </source>
</evidence>
<evidence type="ECO:0000256" key="6">
    <source>
        <dbReference type="ARBA" id="ARBA00056346"/>
    </source>
</evidence>
<dbReference type="GO" id="GO:0036156">
    <property type="term" value="C:inner dynein arm"/>
    <property type="evidence" value="ECO:0007669"/>
    <property type="project" value="TreeGrafter"/>
</dbReference>
<dbReference type="PANTHER" id="PTHR12442">
    <property type="entry name" value="DYNEIN INTERMEDIATE CHAIN"/>
    <property type="match status" value="1"/>
</dbReference>
<evidence type="ECO:0000313" key="12">
    <source>
        <dbReference type="Proteomes" id="UP000233020"/>
    </source>
</evidence>
<gene>
    <name evidence="11" type="primary">DNAI3</name>
</gene>
<dbReference type="GO" id="GO:0045504">
    <property type="term" value="F:dynein heavy chain binding"/>
    <property type="evidence" value="ECO:0007669"/>
    <property type="project" value="TreeGrafter"/>
</dbReference>
<dbReference type="FunFam" id="2.130.10.10:FF:000415">
    <property type="entry name" value="WD repeat domain 63"/>
    <property type="match status" value="1"/>
</dbReference>
<dbReference type="GO" id="GO:0045503">
    <property type="term" value="F:dynein light chain binding"/>
    <property type="evidence" value="ECO:0007669"/>
    <property type="project" value="TreeGrafter"/>
</dbReference>
<dbReference type="Proteomes" id="UP000233020">
    <property type="component" value="Unplaced"/>
</dbReference>
<evidence type="ECO:0000256" key="9">
    <source>
        <dbReference type="ARBA" id="ARBA00075733"/>
    </source>
</evidence>
<dbReference type="InterPro" id="IPR050687">
    <property type="entry name" value="Dynein_IC"/>
</dbReference>
<dbReference type="InterPro" id="IPR001680">
    <property type="entry name" value="WD40_rpt"/>
</dbReference>
<evidence type="ECO:0000256" key="8">
    <source>
        <dbReference type="ARBA" id="ARBA00072658"/>
    </source>
</evidence>
<keyword evidence="2" id="KW-0963">Cytoplasm</keyword>
<evidence type="ECO:0000256" key="2">
    <source>
        <dbReference type="ARBA" id="ARBA00022490"/>
    </source>
</evidence>
<feature type="coiled-coil region" evidence="10">
    <location>
        <begin position="758"/>
        <end position="797"/>
    </location>
</feature>
<dbReference type="GeneTree" id="ENSGT00940000156924"/>
<dbReference type="SMART" id="SM00320">
    <property type="entry name" value="WD40"/>
    <property type="match status" value="3"/>
</dbReference>
<comment type="function">
    <text evidence="6">Acts as a negative regulator of cell migration, invasion, and metastasis downstream of p53/TP53, through inhibition of Arp2/3 complex-mediated actin polymerization. Via its association with the multisubunit axonemal dynein complex, is potentially involved in the regulation of cilia function. May play a role in osteogenesis of dental tissue-derived mesenchymal stem cells.</text>
</comment>
<reference evidence="11" key="2">
    <citation type="submission" date="2025-09" db="UniProtKB">
        <authorList>
            <consortium name="Ensembl"/>
        </authorList>
    </citation>
    <scope>IDENTIFICATION</scope>
</reference>
<accession>A0A2K5EE60</accession>
<dbReference type="SUPFAM" id="SSF50978">
    <property type="entry name" value="WD40 repeat-like"/>
    <property type="match status" value="1"/>
</dbReference>
<keyword evidence="5 10" id="KW-0175">Coiled coil</keyword>
<keyword evidence="3" id="KW-0853">WD repeat</keyword>
<dbReference type="AlphaFoldDB" id="A0A2K5EE60"/>
<proteinExistence type="predicted"/>
<name>A0A2K5EE60_AOTNA</name>
<dbReference type="Ensembl" id="ENSANAT00000049478.1">
    <property type="protein sequence ID" value="ENSANAP00000031434.1"/>
    <property type="gene ID" value="ENSANAG00000033437.1"/>
</dbReference>
<dbReference type="Gene3D" id="2.130.10.10">
    <property type="entry name" value="YVTN repeat-like/Quinoprotein amine dehydrogenase"/>
    <property type="match status" value="2"/>
</dbReference>
<reference evidence="11" key="1">
    <citation type="submission" date="2025-08" db="UniProtKB">
        <authorList>
            <consortium name="Ensembl"/>
        </authorList>
    </citation>
    <scope>IDENTIFICATION</scope>
</reference>
<keyword evidence="4" id="KW-0677">Repeat</keyword>